<dbReference type="GO" id="GO:0005524">
    <property type="term" value="F:ATP binding"/>
    <property type="evidence" value="ECO:0007669"/>
    <property type="project" value="InterPro"/>
</dbReference>
<dbReference type="SUPFAM" id="SSF56112">
    <property type="entry name" value="Protein kinase-like (PK-like)"/>
    <property type="match status" value="1"/>
</dbReference>
<keyword evidence="3" id="KW-1185">Reference proteome</keyword>
<proteinExistence type="predicted"/>
<organism evidence="2 3">
    <name type="scientific">Diversispora epigaea</name>
    <dbReference type="NCBI Taxonomy" id="1348612"/>
    <lineage>
        <taxon>Eukaryota</taxon>
        <taxon>Fungi</taxon>
        <taxon>Fungi incertae sedis</taxon>
        <taxon>Mucoromycota</taxon>
        <taxon>Glomeromycotina</taxon>
        <taxon>Glomeromycetes</taxon>
        <taxon>Diversisporales</taxon>
        <taxon>Diversisporaceae</taxon>
        <taxon>Diversispora</taxon>
    </lineage>
</organism>
<gene>
    <name evidence="2" type="ORF">Glove_501g1</name>
</gene>
<dbReference type="PROSITE" id="PS50011">
    <property type="entry name" value="PROTEIN_KINASE_DOM"/>
    <property type="match status" value="1"/>
</dbReference>
<dbReference type="Proteomes" id="UP000266861">
    <property type="component" value="Unassembled WGS sequence"/>
</dbReference>
<evidence type="ECO:0000259" key="1">
    <source>
        <dbReference type="PROSITE" id="PS50011"/>
    </source>
</evidence>
<feature type="domain" description="Protein kinase" evidence="1">
    <location>
        <begin position="1"/>
        <end position="137"/>
    </location>
</feature>
<dbReference type="InterPro" id="IPR011009">
    <property type="entry name" value="Kinase-like_dom_sf"/>
</dbReference>
<evidence type="ECO:0000313" key="2">
    <source>
        <dbReference type="EMBL" id="RHZ50312.1"/>
    </source>
</evidence>
<dbReference type="Gene3D" id="1.10.510.10">
    <property type="entry name" value="Transferase(Phosphotransferase) domain 1"/>
    <property type="match status" value="1"/>
</dbReference>
<dbReference type="AlphaFoldDB" id="A0A397GH40"/>
<dbReference type="EMBL" id="PQFF01000434">
    <property type="protein sequence ID" value="RHZ50312.1"/>
    <property type="molecule type" value="Genomic_DNA"/>
</dbReference>
<protein>
    <recommendedName>
        <fullName evidence="1">Protein kinase domain-containing protein</fullName>
    </recommendedName>
</protein>
<name>A0A397GH40_9GLOM</name>
<accession>A0A397GH40</accession>
<comment type="caution">
    <text evidence="2">The sequence shown here is derived from an EMBL/GenBank/DDBJ whole genome shotgun (WGS) entry which is preliminary data.</text>
</comment>
<sequence>MEIHLKTRKADSLQLQLYGITQDPKTLEYIMVLQYMDGGNYLKNNFNNIVGERKLSYFELLTMDFNDIHKLDIIYHDFHPGNILLTTYELATGFAPYYDIPHDKNLICNELRPKITFHIPKLITKLIMRCWDARVNH</sequence>
<reference evidence="2 3" key="1">
    <citation type="submission" date="2018-08" db="EMBL/GenBank/DDBJ databases">
        <title>Genome and evolution of the arbuscular mycorrhizal fungus Diversispora epigaea (formerly Glomus versiforme) and its bacterial endosymbionts.</title>
        <authorList>
            <person name="Sun X."/>
            <person name="Fei Z."/>
            <person name="Harrison M."/>
        </authorList>
    </citation>
    <scope>NUCLEOTIDE SEQUENCE [LARGE SCALE GENOMIC DNA]</scope>
    <source>
        <strain evidence="2 3">IT104</strain>
    </source>
</reference>
<evidence type="ECO:0000313" key="3">
    <source>
        <dbReference type="Proteomes" id="UP000266861"/>
    </source>
</evidence>
<dbReference type="InterPro" id="IPR000719">
    <property type="entry name" value="Prot_kinase_dom"/>
</dbReference>
<dbReference type="GO" id="GO:0004672">
    <property type="term" value="F:protein kinase activity"/>
    <property type="evidence" value="ECO:0007669"/>
    <property type="project" value="InterPro"/>
</dbReference>
<dbReference type="OrthoDB" id="544350at2759"/>